<dbReference type="AlphaFoldDB" id="A0A0E9RNI3"/>
<name>A0A0E9RNI3_ANGAN</name>
<protein>
    <submittedName>
        <fullName evidence="1">Uncharacterized protein</fullName>
    </submittedName>
</protein>
<sequence>MHFEHLERCYINVIINNNNSSVFPSLHYGMFSGIHVSCNAIMTEQLPAA</sequence>
<organism evidence="1">
    <name type="scientific">Anguilla anguilla</name>
    <name type="common">European freshwater eel</name>
    <name type="synonym">Muraena anguilla</name>
    <dbReference type="NCBI Taxonomy" id="7936"/>
    <lineage>
        <taxon>Eukaryota</taxon>
        <taxon>Metazoa</taxon>
        <taxon>Chordata</taxon>
        <taxon>Craniata</taxon>
        <taxon>Vertebrata</taxon>
        <taxon>Euteleostomi</taxon>
        <taxon>Actinopterygii</taxon>
        <taxon>Neopterygii</taxon>
        <taxon>Teleostei</taxon>
        <taxon>Anguilliformes</taxon>
        <taxon>Anguillidae</taxon>
        <taxon>Anguilla</taxon>
    </lineage>
</organism>
<reference evidence="1" key="1">
    <citation type="submission" date="2014-11" db="EMBL/GenBank/DDBJ databases">
        <authorList>
            <person name="Amaro Gonzalez C."/>
        </authorList>
    </citation>
    <scope>NUCLEOTIDE SEQUENCE</scope>
</reference>
<evidence type="ECO:0000313" key="1">
    <source>
        <dbReference type="EMBL" id="JAH30659.1"/>
    </source>
</evidence>
<dbReference type="EMBL" id="GBXM01077918">
    <property type="protein sequence ID" value="JAH30659.1"/>
    <property type="molecule type" value="Transcribed_RNA"/>
</dbReference>
<accession>A0A0E9RNI3</accession>
<proteinExistence type="predicted"/>
<reference evidence="1" key="2">
    <citation type="journal article" date="2015" name="Fish Shellfish Immunol.">
        <title>Early steps in the European eel (Anguilla anguilla)-Vibrio vulnificus interaction in the gills: Role of the RtxA13 toxin.</title>
        <authorList>
            <person name="Callol A."/>
            <person name="Pajuelo D."/>
            <person name="Ebbesson L."/>
            <person name="Teles M."/>
            <person name="MacKenzie S."/>
            <person name="Amaro C."/>
        </authorList>
    </citation>
    <scope>NUCLEOTIDE SEQUENCE</scope>
</reference>